<dbReference type="GO" id="GO:0016787">
    <property type="term" value="F:hydrolase activity"/>
    <property type="evidence" value="ECO:0007669"/>
    <property type="project" value="UniProtKB-KW"/>
</dbReference>
<dbReference type="SUPFAM" id="SSF53474">
    <property type="entry name" value="alpha/beta-Hydrolases"/>
    <property type="match status" value="1"/>
</dbReference>
<evidence type="ECO:0000313" key="3">
    <source>
        <dbReference type="EMBL" id="WRQ86653.1"/>
    </source>
</evidence>
<feature type="signal peptide" evidence="1">
    <location>
        <begin position="1"/>
        <end position="20"/>
    </location>
</feature>
<feature type="chain" id="PRO_5045898924" evidence="1">
    <location>
        <begin position="21"/>
        <end position="261"/>
    </location>
</feature>
<accession>A0ABZ1C4J9</accession>
<gene>
    <name evidence="3" type="ORF">K1X11_017715</name>
</gene>
<dbReference type="RefSeq" id="WP_221030490.1">
    <property type="nucleotide sequence ID" value="NZ_CP139781.1"/>
</dbReference>
<feature type="domain" description="Dienelactone hydrolase" evidence="2">
    <location>
        <begin position="44"/>
        <end position="258"/>
    </location>
</feature>
<dbReference type="EC" id="3.1.-.-" evidence="3"/>
<dbReference type="InterPro" id="IPR029058">
    <property type="entry name" value="AB_hydrolase_fold"/>
</dbReference>
<dbReference type="Proteomes" id="UP000738431">
    <property type="component" value="Chromosome"/>
</dbReference>
<protein>
    <submittedName>
        <fullName evidence="3">Dienelactone hydrolase family protein</fullName>
        <ecNumber evidence="3">3.1.-.-</ecNumber>
    </submittedName>
</protein>
<organism evidence="3 4">
    <name type="scientific">Actomonas aquatica</name>
    <dbReference type="NCBI Taxonomy" id="2866162"/>
    <lineage>
        <taxon>Bacteria</taxon>
        <taxon>Pseudomonadati</taxon>
        <taxon>Verrucomicrobiota</taxon>
        <taxon>Opitutia</taxon>
        <taxon>Opitutales</taxon>
        <taxon>Opitutaceae</taxon>
        <taxon>Actomonas</taxon>
    </lineage>
</organism>
<dbReference type="PANTHER" id="PTHR22946">
    <property type="entry name" value="DIENELACTONE HYDROLASE DOMAIN-CONTAINING PROTEIN-RELATED"/>
    <property type="match status" value="1"/>
</dbReference>
<keyword evidence="3" id="KW-0378">Hydrolase</keyword>
<keyword evidence="1" id="KW-0732">Signal</keyword>
<keyword evidence="4" id="KW-1185">Reference proteome</keyword>
<dbReference type="EMBL" id="CP139781">
    <property type="protein sequence ID" value="WRQ86653.1"/>
    <property type="molecule type" value="Genomic_DNA"/>
</dbReference>
<evidence type="ECO:0000313" key="4">
    <source>
        <dbReference type="Proteomes" id="UP000738431"/>
    </source>
</evidence>
<name>A0ABZ1C4J9_9BACT</name>
<evidence type="ECO:0000256" key="1">
    <source>
        <dbReference type="SAM" id="SignalP"/>
    </source>
</evidence>
<sequence length="261" mass="27819">MLRILRIALLGLTTTALAMATLETKTVRYDLDGTTFESTIVYDAHTAKPLPGILMVPNWMGPTENALEKAKMVAGYGYVVMITDMYGVDVRPTNGGEAAQAAGFVRGDRALMRARAAKGLEVLRGEGHDVGLDREKVAAIGFCFGGGTVLELGRSGADLAAVVSFHGDLVSPTLEADAANTQAKVLVLHGAADPYVPRADVERFTAAMLATEVDWQLVEYSQTVHSFTNPEAAAAGQSEYNPVSAARAFVAMRALLDEIWD</sequence>
<dbReference type="Gene3D" id="3.40.50.1820">
    <property type="entry name" value="alpha/beta hydrolase"/>
    <property type="match status" value="1"/>
</dbReference>
<dbReference type="PANTHER" id="PTHR22946:SF4">
    <property type="entry name" value="ESTERASE FRSA"/>
    <property type="match status" value="1"/>
</dbReference>
<evidence type="ECO:0000259" key="2">
    <source>
        <dbReference type="Pfam" id="PF01738"/>
    </source>
</evidence>
<dbReference type="Pfam" id="PF01738">
    <property type="entry name" value="DLH"/>
    <property type="match status" value="1"/>
</dbReference>
<reference evidence="3 4" key="1">
    <citation type="submission" date="2021-08" db="EMBL/GenBank/DDBJ databases">
        <authorList>
            <person name="Zhang D."/>
            <person name="Zhang A."/>
            <person name="Wang L."/>
        </authorList>
    </citation>
    <scope>NUCLEOTIDE SEQUENCE [LARGE SCALE GENOMIC DNA]</scope>
    <source>
        <strain evidence="3 4">WL0086</strain>
    </source>
</reference>
<dbReference type="InterPro" id="IPR050261">
    <property type="entry name" value="FrsA_esterase"/>
</dbReference>
<dbReference type="InterPro" id="IPR002925">
    <property type="entry name" value="Dienelactn_hydro"/>
</dbReference>
<proteinExistence type="predicted"/>
<reference evidence="3 4" key="2">
    <citation type="submission" date="2023-12" db="EMBL/GenBank/DDBJ databases">
        <title>Description of an unclassified Opitutus bacterium of Verrucomicrobiota.</title>
        <authorList>
            <person name="Zhang D.-F."/>
        </authorList>
    </citation>
    <scope>NUCLEOTIDE SEQUENCE [LARGE SCALE GENOMIC DNA]</scope>
    <source>
        <strain evidence="3 4">WL0086</strain>
    </source>
</reference>